<feature type="domain" description="N-acetyltransferase" evidence="1">
    <location>
        <begin position="33"/>
        <end position="109"/>
    </location>
</feature>
<reference evidence="3 5" key="3">
    <citation type="submission" date="2019-06" db="EMBL/GenBank/DDBJ databases">
        <authorList>
            <person name="Bower L."/>
            <person name="Leinonen R."/>
        </authorList>
    </citation>
    <scope>NUCLEOTIDE SEQUENCE [LARGE SCALE GENOMIC DNA]</scope>
</reference>
<dbReference type="EMBL" id="LR596615">
    <property type="protein sequence ID" value="VUE36468.1"/>
    <property type="molecule type" value="Genomic_DNA"/>
</dbReference>
<dbReference type="RefSeq" id="YP_009624032.1">
    <property type="nucleotide sequence ID" value="NC_042116.1"/>
</dbReference>
<keyword evidence="4" id="KW-1185">Reference proteome</keyword>
<evidence type="ECO:0000313" key="4">
    <source>
        <dbReference type="Proteomes" id="UP000240931"/>
    </source>
</evidence>
<proteinExistence type="predicted"/>
<accession>A0A2C9CXQ2</accession>
<reference evidence="2" key="2">
    <citation type="submission" date="2017-10" db="EMBL/GenBank/DDBJ databases">
        <authorList>
            <person name="Banno H."/>
            <person name="Chua N.-H."/>
        </authorList>
    </citation>
    <scope>NUCLEOTIDE SEQUENCE [LARGE SCALE GENOMIC DNA]</scope>
</reference>
<protein>
    <recommendedName>
        <fullName evidence="1">N-acetyltransferase domain-containing protein</fullName>
    </recommendedName>
</protein>
<dbReference type="KEGG" id="vg:40100840"/>
<reference evidence="4" key="1">
    <citation type="submission" date="2017-10" db="EMBL/GenBank/DDBJ databases">
        <authorList>
            <person name="Skurnik M."/>
        </authorList>
    </citation>
    <scope>NUCLEOTIDE SEQUENCE [LARGE SCALE GENOMIC DNA]</scope>
</reference>
<name>A0A2C9CXQ2_9CAUD</name>
<dbReference type="EMBL" id="LT960551">
    <property type="protein sequence ID" value="SOK58699.1"/>
    <property type="molecule type" value="Genomic_DNA"/>
</dbReference>
<evidence type="ECO:0000313" key="2">
    <source>
        <dbReference type="EMBL" id="SOK58699.1"/>
    </source>
</evidence>
<sequence>MKTLTTSDFKIQELSKMCIDSHLFHSYTWTMFQCFNDVIDDDEIAKNSEIIILQDDFGKNIGAIFHNDENHYFGTNIQVFVLESKRGNGYGKFLYKEMNKFLIKQKFDGTLYAGSGIVGSMDFWDKMSKLHESTECLELHAEYF</sequence>
<dbReference type="GO" id="GO:0016747">
    <property type="term" value="F:acyltransferase activity, transferring groups other than amino-acyl groups"/>
    <property type="evidence" value="ECO:0007669"/>
    <property type="project" value="InterPro"/>
</dbReference>
<dbReference type="GeneID" id="40100840"/>
<dbReference type="Pfam" id="PF00583">
    <property type="entry name" value="Acetyltransf_1"/>
    <property type="match status" value="1"/>
</dbReference>
<evidence type="ECO:0000313" key="5">
    <source>
        <dbReference type="Proteomes" id="UP000317227"/>
    </source>
</evidence>
<dbReference type="SUPFAM" id="SSF55729">
    <property type="entry name" value="Acyl-CoA N-acyltransferases (Nat)"/>
    <property type="match status" value="1"/>
</dbReference>
<gene>
    <name evidence="2" type="primary">g422</name>
</gene>
<dbReference type="InterPro" id="IPR000182">
    <property type="entry name" value="GNAT_dom"/>
</dbReference>
<dbReference type="Proteomes" id="UP000240931">
    <property type="component" value="Segment"/>
</dbReference>
<organism evidence="2 4">
    <name type="scientific">Yersinia phage fHe-Yen9-04</name>
    <dbReference type="NCBI Taxonomy" id="2052742"/>
    <lineage>
        <taxon>Viruses</taxon>
        <taxon>Duplodnaviria</taxon>
        <taxon>Heunggongvirae</taxon>
        <taxon>Uroviricota</taxon>
        <taxon>Caudoviricetes</taxon>
        <taxon>Eneladusvirus</taxon>
        <taxon>Eneladusvirus Yen904</taxon>
    </lineage>
</organism>
<dbReference type="OrthoDB" id="24568at10239"/>
<dbReference type="InterPro" id="IPR016181">
    <property type="entry name" value="Acyl_CoA_acyltransferase"/>
</dbReference>
<evidence type="ECO:0000313" key="3">
    <source>
        <dbReference type="EMBL" id="VUE36468.1"/>
    </source>
</evidence>
<dbReference type="Proteomes" id="UP000317227">
    <property type="component" value="Segment"/>
</dbReference>
<evidence type="ECO:0000259" key="1">
    <source>
        <dbReference type="Pfam" id="PF00583"/>
    </source>
</evidence>